<dbReference type="InterPro" id="IPR051418">
    <property type="entry name" value="Spondin/Thrombospondin_T1"/>
</dbReference>
<gene>
    <name evidence="9" type="ORF">V9T40_011968</name>
</gene>
<dbReference type="PROSITE" id="PS50092">
    <property type="entry name" value="TSP1"/>
    <property type="match status" value="6"/>
</dbReference>
<feature type="domain" description="Spondin-like TSP1" evidence="8">
    <location>
        <begin position="918"/>
        <end position="966"/>
    </location>
</feature>
<dbReference type="Pfam" id="PF00090">
    <property type="entry name" value="TSP_1"/>
    <property type="match status" value="2"/>
</dbReference>
<reference evidence="9 10" key="1">
    <citation type="submission" date="2024-03" db="EMBL/GenBank/DDBJ databases">
        <title>Adaptation during the transition from Ophiocordyceps entomopathogen to insect associate is accompanied by gene loss and intensified selection.</title>
        <authorList>
            <person name="Ward C.M."/>
            <person name="Onetto C.A."/>
            <person name="Borneman A.R."/>
        </authorList>
    </citation>
    <scope>NUCLEOTIDE SEQUENCE [LARGE SCALE GENOMIC DNA]</scope>
    <source>
        <strain evidence="9">AWRI1</strain>
        <tissue evidence="9">Single Adult Female</tissue>
    </source>
</reference>
<evidence type="ECO:0000256" key="6">
    <source>
        <dbReference type="ARBA" id="ARBA00023180"/>
    </source>
</evidence>
<feature type="chain" id="PRO_5042939595" description="Spondin-like TSP1 domain-containing protein" evidence="7">
    <location>
        <begin position="20"/>
        <end position="1435"/>
    </location>
</feature>
<dbReference type="PANTHER" id="PTHR11311:SF30">
    <property type="entry name" value="SPONDIN-LIKE TSP1 DOMAIN-CONTAINING PROTEIN"/>
    <property type="match status" value="1"/>
</dbReference>
<dbReference type="FunFam" id="2.20.100.10:FF:000005">
    <property type="entry name" value="ADAM metallopeptidase with thrombospondin type 1 motif 9"/>
    <property type="match status" value="1"/>
</dbReference>
<evidence type="ECO:0000256" key="1">
    <source>
        <dbReference type="ARBA" id="ARBA00004613"/>
    </source>
</evidence>
<dbReference type="SUPFAM" id="SSF82895">
    <property type="entry name" value="TSP-1 type 1 repeat"/>
    <property type="match status" value="8"/>
</dbReference>
<keyword evidence="10" id="KW-1185">Reference proteome</keyword>
<comment type="caution">
    <text evidence="9">The sequence shown here is derived from an EMBL/GenBank/DDBJ whole genome shotgun (WGS) entry which is preliminary data.</text>
</comment>
<evidence type="ECO:0000256" key="2">
    <source>
        <dbReference type="ARBA" id="ARBA00022525"/>
    </source>
</evidence>
<evidence type="ECO:0000313" key="9">
    <source>
        <dbReference type="EMBL" id="KAK7575682.1"/>
    </source>
</evidence>
<proteinExistence type="predicted"/>
<keyword evidence="3 7" id="KW-0732">Signal</keyword>
<dbReference type="InterPro" id="IPR000884">
    <property type="entry name" value="TSP1_rpt"/>
</dbReference>
<feature type="domain" description="Spondin-like TSP1" evidence="8">
    <location>
        <begin position="1037"/>
        <end position="1087"/>
    </location>
</feature>
<evidence type="ECO:0000259" key="8">
    <source>
        <dbReference type="Pfam" id="PF19028"/>
    </source>
</evidence>
<dbReference type="InterPro" id="IPR044004">
    <property type="entry name" value="TSP1_spondin_dom"/>
</dbReference>
<comment type="subcellular location">
    <subcellularLocation>
        <location evidence="1">Secreted</location>
    </subcellularLocation>
</comment>
<keyword evidence="5" id="KW-1015">Disulfide bond</keyword>
<feature type="domain" description="Spondin-like TSP1" evidence="8">
    <location>
        <begin position="1273"/>
        <end position="1329"/>
    </location>
</feature>
<evidence type="ECO:0000256" key="5">
    <source>
        <dbReference type="ARBA" id="ARBA00023157"/>
    </source>
</evidence>
<dbReference type="EMBL" id="JBBCAQ010000036">
    <property type="protein sequence ID" value="KAK7575682.1"/>
    <property type="molecule type" value="Genomic_DNA"/>
</dbReference>
<dbReference type="FunFam" id="2.20.100.10:FF:000027">
    <property type="entry name" value="Thrombospondin type 1 domain containing 7A"/>
    <property type="match status" value="1"/>
</dbReference>
<organism evidence="9 10">
    <name type="scientific">Parthenolecanium corni</name>
    <dbReference type="NCBI Taxonomy" id="536013"/>
    <lineage>
        <taxon>Eukaryota</taxon>
        <taxon>Metazoa</taxon>
        <taxon>Ecdysozoa</taxon>
        <taxon>Arthropoda</taxon>
        <taxon>Hexapoda</taxon>
        <taxon>Insecta</taxon>
        <taxon>Pterygota</taxon>
        <taxon>Neoptera</taxon>
        <taxon>Paraneoptera</taxon>
        <taxon>Hemiptera</taxon>
        <taxon>Sternorrhyncha</taxon>
        <taxon>Coccoidea</taxon>
        <taxon>Coccidae</taxon>
        <taxon>Parthenolecanium</taxon>
    </lineage>
</organism>
<evidence type="ECO:0000256" key="7">
    <source>
        <dbReference type="SAM" id="SignalP"/>
    </source>
</evidence>
<dbReference type="FunFam" id="2.20.100.10:FF:000120">
    <property type="entry name" value="Thrombospondin, type I, domain-containing 7Ab"/>
    <property type="match status" value="1"/>
</dbReference>
<dbReference type="Pfam" id="PF19028">
    <property type="entry name" value="TSP1_spondin"/>
    <property type="match status" value="4"/>
</dbReference>
<accession>A0AAN9TJN1</accession>
<protein>
    <recommendedName>
        <fullName evidence="8">Spondin-like TSP1 domain-containing protein</fullName>
    </recommendedName>
</protein>
<dbReference type="Pfam" id="PF19030">
    <property type="entry name" value="TSP1_ADAMTS"/>
    <property type="match status" value="5"/>
</dbReference>
<dbReference type="Gene3D" id="2.20.100.10">
    <property type="entry name" value="Thrombospondin type-1 (TSP1) repeat"/>
    <property type="match status" value="11"/>
</dbReference>
<keyword evidence="2" id="KW-0964">Secreted</keyword>
<keyword evidence="6" id="KW-0325">Glycoprotein</keyword>
<dbReference type="PANTHER" id="PTHR11311">
    <property type="entry name" value="SPONDIN"/>
    <property type="match status" value="1"/>
</dbReference>
<dbReference type="GO" id="GO:0030036">
    <property type="term" value="P:actin cytoskeleton organization"/>
    <property type="evidence" value="ECO:0007669"/>
    <property type="project" value="TreeGrafter"/>
</dbReference>
<sequence>MGRVLISVLVNAFFYFGHSRLIPDYADYIWRTGGWESCSALQEGGCGTGTRARGVWCYEQSSGEAVSPEFCKSKEKPVVQKRCFIACRHHKDDLEWKVGEWGPCLVAENQILEYGTGLMQRNVSCVLNTHASFDVDLDIDDENCYKVGPRPEPIQQCSLPIRQDCTTTDWTEWTPCCDGSQFRTRTILVPPKNGGTPCPETNEWRSCGTEDDSCFKHQHGFRLRIGPWGECIPKVEAIEGGSLSAYDTGIAYTHTTDSYYKHRPNVGTQTRDIDCLNVTSEVVPLKFCDSRPLPPKTRACIIPQDCVVSEWSEWVIRQDGCNDYTGKVIPEEATRERYILRMHEGQGLKCPHLTETRSRKDRLPLCINKYKWEVSKWSVCSDPITSYPVQCGGGIQTRNATCVDAKSGQPLPNKNCRSVEKPPSIQRCEMACPRDCEVSQWGSWGACLPSQCPFKNDGTEATQTGVRKRFRNVVVPPSELGMECPNLSESQPCTGTECYTWSAGSWGSCQLETGLTKCGSGRRTRQVFCVTHHKEIVDESKCHADSKPSIDEFCVVPCANDCVVSSWSEWTPCSRPCRDSGTAGIRSRNRTIIAPPGPGGHPCPSEDDMTQVDRCNDFGCNGYSWMALPWQDCNATCGSGLQNREVWCIINNDERVDDRFCEDLPKPNEYRSCMSECENECRVSKWSAWSKCPKKTCFPINSKKEEQFYRRRTRVSLDGQYCTHLEEKEPCPTMDDDCPIYNWTIGEWSECQMAESSHCGYGLRVREIGCVDTKTSRPAELRDCFKTEVQIPLSVQRCHVDCHTPCQVTEWGNWPLCKGKCFGYRHRSRELIGESYLHKTCSFIKLTESEQCPCNEYRLEPYGKWGACIINGTFICGTGVRYRARICYNAYGQKIDPSLCEDSGIEEEPCMIPCPVDCKVSEWTKWSECSVSCGPGMHQRTRQILVPPSNGGRACPSVLQEKPCNVPCNNFQWQTNGWSNCDLDNTASEFGCGNGKKYRNVWCLNLKTGQEVDQKYCDWIDKPSNMSSCSIACPGDCVLSEWSDWSSCSKDCVKGEQQQRTRSLLRNKSPEGRKCPHSIETQDCVLNVTCFTYKWAYTPFSSCLPLGGSPCGEGITTKAVYCQRSDFRAVDDSFCSDTIKPSPEEKWCYIDCPVDCEVEGWTSWNISECKCNDTGGMSRGRIIKTPASQTGRQCPKDNIQWKPCPPVPCYQWTSGSWSHCQLHGGSCGHGVTNRNITCVRKDDLEPVDNIFCSSLGEHPSTWEHCFIPCNNDCQLSQWSEWSACHGDCKKDKIGYQTRSRTVLRPPPLSVGKACPEPLWETRDCDIGPCIEYEWKVTDSGSIICVRSDGVIVDAGCDHTSKPSSKCILFEGRCLCTENIVFKAIDGNCPEQFEVEALILSQHGDDEMFMQLSKQQICIMFFTTVVVLGILIQTGW</sequence>
<evidence type="ECO:0000256" key="3">
    <source>
        <dbReference type="ARBA" id="ARBA00022729"/>
    </source>
</evidence>
<dbReference type="GO" id="GO:0005886">
    <property type="term" value="C:plasma membrane"/>
    <property type="evidence" value="ECO:0007669"/>
    <property type="project" value="TreeGrafter"/>
</dbReference>
<dbReference type="FunFam" id="2.20.100.10:FF:000019">
    <property type="entry name" value="Thrombospondin type 1 domain containing 7A"/>
    <property type="match status" value="1"/>
</dbReference>
<dbReference type="GO" id="GO:0005576">
    <property type="term" value="C:extracellular region"/>
    <property type="evidence" value="ECO:0007669"/>
    <property type="project" value="UniProtKB-SubCell"/>
</dbReference>
<dbReference type="InterPro" id="IPR036383">
    <property type="entry name" value="TSP1_rpt_sf"/>
</dbReference>
<feature type="signal peptide" evidence="7">
    <location>
        <begin position="1"/>
        <end position="19"/>
    </location>
</feature>
<dbReference type="Proteomes" id="UP001367676">
    <property type="component" value="Unassembled WGS sequence"/>
</dbReference>
<dbReference type="SMART" id="SM00209">
    <property type="entry name" value="TSP1"/>
    <property type="match status" value="14"/>
</dbReference>
<evidence type="ECO:0000313" key="10">
    <source>
        <dbReference type="Proteomes" id="UP001367676"/>
    </source>
</evidence>
<feature type="domain" description="Spondin-like TSP1" evidence="8">
    <location>
        <begin position="562"/>
        <end position="620"/>
    </location>
</feature>
<dbReference type="FunFam" id="2.20.100.10:FF:000014">
    <property type="entry name" value="Thrombospondin type 1 domain containing 7A"/>
    <property type="match status" value="1"/>
</dbReference>
<name>A0AAN9TJN1_9HEMI</name>
<evidence type="ECO:0000256" key="4">
    <source>
        <dbReference type="ARBA" id="ARBA00022737"/>
    </source>
</evidence>
<keyword evidence="4" id="KW-0677">Repeat</keyword>